<evidence type="ECO:0000313" key="2">
    <source>
        <dbReference type="EMBL" id="MBC5767235.1"/>
    </source>
</evidence>
<comment type="caution">
    <text evidence="2">The sequence shown here is derived from an EMBL/GenBank/DDBJ whole genome shotgun (WGS) entry which is preliminary data.</text>
</comment>
<keyword evidence="3" id="KW-1185">Reference proteome</keyword>
<accession>A0A923MAU4</accession>
<evidence type="ECO:0000256" key="1">
    <source>
        <dbReference type="SAM" id="Phobius"/>
    </source>
</evidence>
<dbReference type="Proteomes" id="UP000596827">
    <property type="component" value="Unassembled WGS sequence"/>
</dbReference>
<dbReference type="EMBL" id="JACORU010000010">
    <property type="protein sequence ID" value="MBC5767235.1"/>
    <property type="molecule type" value="Genomic_DNA"/>
</dbReference>
<dbReference type="RefSeq" id="WP_187083730.1">
    <property type="nucleotide sequence ID" value="NZ_JACORU010000010.1"/>
</dbReference>
<gene>
    <name evidence="2" type="ORF">H8R02_22400</name>
</gene>
<name>A0A923MAU4_9BURK</name>
<organism evidence="2 3">
    <name type="scientific">Ramlibacter albus</name>
    <dbReference type="NCBI Taxonomy" id="2079448"/>
    <lineage>
        <taxon>Bacteria</taxon>
        <taxon>Pseudomonadati</taxon>
        <taxon>Pseudomonadota</taxon>
        <taxon>Betaproteobacteria</taxon>
        <taxon>Burkholderiales</taxon>
        <taxon>Comamonadaceae</taxon>
        <taxon>Ramlibacter</taxon>
    </lineage>
</organism>
<protein>
    <submittedName>
        <fullName evidence="2">Uncharacterized protein</fullName>
    </submittedName>
</protein>
<keyword evidence="1" id="KW-1133">Transmembrane helix</keyword>
<sequence length="59" mass="6277">MSSIPTSLFPILFAVLAAAAGLFFSRRPQDVPNALVSKILYAIAVGCLVIGLWTLMSSH</sequence>
<dbReference type="AlphaFoldDB" id="A0A923MAU4"/>
<keyword evidence="1" id="KW-0472">Membrane</keyword>
<proteinExistence type="predicted"/>
<reference evidence="2" key="1">
    <citation type="submission" date="2020-08" db="EMBL/GenBank/DDBJ databases">
        <title>Ramlibacter sp. GTP1 16S ribosomal RNA gene genome sequencing and assembly.</title>
        <authorList>
            <person name="Kang M."/>
        </authorList>
    </citation>
    <scope>NUCLEOTIDE SEQUENCE</scope>
    <source>
        <strain evidence="2">GTP1</strain>
    </source>
</reference>
<evidence type="ECO:0000313" key="3">
    <source>
        <dbReference type="Proteomes" id="UP000596827"/>
    </source>
</evidence>
<feature type="transmembrane region" description="Helical" evidence="1">
    <location>
        <begin position="6"/>
        <end position="24"/>
    </location>
</feature>
<keyword evidence="1" id="KW-0812">Transmembrane</keyword>
<feature type="transmembrane region" description="Helical" evidence="1">
    <location>
        <begin position="36"/>
        <end position="56"/>
    </location>
</feature>